<reference evidence="2" key="1">
    <citation type="submission" date="2021-05" db="EMBL/GenBank/DDBJ databases">
        <title>Genomic insights into ecological role and evolution of a novel Thermoplasmata order Candidatus Sysuiplasmatales.</title>
        <authorList>
            <person name="Yuan Y."/>
        </authorList>
    </citation>
    <scope>NUCLEOTIDE SEQUENCE</scope>
    <source>
        <strain evidence="2">TUT19-bin139</strain>
    </source>
</reference>
<accession>A0A8J7YZ95</accession>
<keyword evidence="2" id="KW-0808">Transferase</keyword>
<dbReference type="EMBL" id="JAHEAC010000170">
    <property type="protein sequence ID" value="MBX8645096.1"/>
    <property type="molecule type" value="Genomic_DNA"/>
</dbReference>
<dbReference type="InterPro" id="IPR013216">
    <property type="entry name" value="Methyltransf_11"/>
</dbReference>
<dbReference type="Gene3D" id="3.40.50.150">
    <property type="entry name" value="Vaccinia Virus protein VP39"/>
    <property type="match status" value="1"/>
</dbReference>
<dbReference type="AlphaFoldDB" id="A0A8J7YZ95"/>
<dbReference type="InterPro" id="IPR029063">
    <property type="entry name" value="SAM-dependent_MTases_sf"/>
</dbReference>
<dbReference type="Pfam" id="PF08241">
    <property type="entry name" value="Methyltransf_11"/>
    <property type="match status" value="1"/>
</dbReference>
<protein>
    <submittedName>
        <fullName evidence="2">Methyltransferase domain-containing protein</fullName>
    </submittedName>
</protein>
<evidence type="ECO:0000259" key="1">
    <source>
        <dbReference type="Pfam" id="PF08241"/>
    </source>
</evidence>
<comment type="caution">
    <text evidence="2">The sequence shown here is derived from an EMBL/GenBank/DDBJ whole genome shotgun (WGS) entry which is preliminary data.</text>
</comment>
<dbReference type="CDD" id="cd02440">
    <property type="entry name" value="AdoMet_MTases"/>
    <property type="match status" value="1"/>
</dbReference>
<name>A0A8J7YZ95_9ARCH</name>
<gene>
    <name evidence="2" type="ORF">KIY12_10340</name>
</gene>
<organism evidence="2 3">
    <name type="scientific">Candidatus Sysuiplasma superficiale</name>
    <dbReference type="NCBI Taxonomy" id="2823368"/>
    <lineage>
        <taxon>Archaea</taxon>
        <taxon>Methanobacteriati</taxon>
        <taxon>Thermoplasmatota</taxon>
        <taxon>Thermoplasmata</taxon>
        <taxon>Candidatus Sysuiplasmatales</taxon>
        <taxon>Candidatus Sysuiplasmataceae</taxon>
        <taxon>Candidatus Sysuiplasma</taxon>
    </lineage>
</organism>
<dbReference type="GO" id="GO:0032259">
    <property type="term" value="P:methylation"/>
    <property type="evidence" value="ECO:0007669"/>
    <property type="project" value="UniProtKB-KW"/>
</dbReference>
<evidence type="ECO:0000313" key="3">
    <source>
        <dbReference type="Proteomes" id="UP000750197"/>
    </source>
</evidence>
<sequence>MYAEDDAVGDSGHLERIRSIALFWRESYNRGYRPGGVPLSDTAFDFIRRLAGREMSILDVGCGRPRTLSMLDDMFRHRGKEYLLVGVDVNAHPLKTWKGTPHLVRGNAFSLPFPMGTFDVVISRHLLDGFLERDLVQFGAEIRRVLKEGGCLILIEKGPMDLRSRSLPGNKMIRPLASCGGPQEFAELFKGMRSICSEDQLQKRVNGKTHACAVTHTLTLIFSKGESHFFNSQSH</sequence>
<proteinExistence type="predicted"/>
<dbReference type="GO" id="GO:0008757">
    <property type="term" value="F:S-adenosylmethionine-dependent methyltransferase activity"/>
    <property type="evidence" value="ECO:0007669"/>
    <property type="project" value="InterPro"/>
</dbReference>
<dbReference type="Proteomes" id="UP000750197">
    <property type="component" value="Unassembled WGS sequence"/>
</dbReference>
<dbReference type="PANTHER" id="PTHR43591">
    <property type="entry name" value="METHYLTRANSFERASE"/>
    <property type="match status" value="1"/>
</dbReference>
<feature type="domain" description="Methyltransferase type 11" evidence="1">
    <location>
        <begin position="58"/>
        <end position="154"/>
    </location>
</feature>
<dbReference type="SUPFAM" id="SSF53335">
    <property type="entry name" value="S-adenosyl-L-methionine-dependent methyltransferases"/>
    <property type="match status" value="1"/>
</dbReference>
<evidence type="ECO:0000313" key="2">
    <source>
        <dbReference type="EMBL" id="MBX8645096.1"/>
    </source>
</evidence>
<dbReference type="PANTHER" id="PTHR43591:SF110">
    <property type="entry name" value="RHODANESE DOMAIN-CONTAINING PROTEIN"/>
    <property type="match status" value="1"/>
</dbReference>
<keyword evidence="2" id="KW-0489">Methyltransferase</keyword>